<dbReference type="Proteomes" id="UP000184480">
    <property type="component" value="Unassembled WGS sequence"/>
</dbReference>
<gene>
    <name evidence="2" type="ORF">SAMN05444362_11524</name>
</gene>
<organism evidence="2 3">
    <name type="scientific">Dysgonomonas macrotermitis</name>
    <dbReference type="NCBI Taxonomy" id="1346286"/>
    <lineage>
        <taxon>Bacteria</taxon>
        <taxon>Pseudomonadati</taxon>
        <taxon>Bacteroidota</taxon>
        <taxon>Bacteroidia</taxon>
        <taxon>Bacteroidales</taxon>
        <taxon>Dysgonomonadaceae</taxon>
        <taxon>Dysgonomonas</taxon>
    </lineage>
</organism>
<reference evidence="3" key="1">
    <citation type="submission" date="2016-11" db="EMBL/GenBank/DDBJ databases">
        <authorList>
            <person name="Varghese N."/>
            <person name="Submissions S."/>
        </authorList>
    </citation>
    <scope>NUCLEOTIDE SEQUENCE [LARGE SCALE GENOMIC DNA]</scope>
    <source>
        <strain evidence="3">DSM 27370</strain>
    </source>
</reference>
<proteinExistence type="predicted"/>
<evidence type="ECO:0000313" key="2">
    <source>
        <dbReference type="EMBL" id="SHG08804.1"/>
    </source>
</evidence>
<protein>
    <submittedName>
        <fullName evidence="2">Uncharacterized protein</fullName>
    </submittedName>
</protein>
<accession>A0A1M5GYI3</accession>
<name>A0A1M5GYI3_9BACT</name>
<keyword evidence="3" id="KW-1185">Reference proteome</keyword>
<keyword evidence="1" id="KW-0472">Membrane</keyword>
<dbReference type="AlphaFoldDB" id="A0A1M5GYI3"/>
<feature type="transmembrane region" description="Helical" evidence="1">
    <location>
        <begin position="20"/>
        <end position="41"/>
    </location>
</feature>
<evidence type="ECO:0000256" key="1">
    <source>
        <dbReference type="SAM" id="Phobius"/>
    </source>
</evidence>
<evidence type="ECO:0000313" key="3">
    <source>
        <dbReference type="Proteomes" id="UP000184480"/>
    </source>
</evidence>
<keyword evidence="1" id="KW-1133">Transmembrane helix</keyword>
<dbReference type="STRING" id="1346286.SAMN05444362_11524"/>
<keyword evidence="1" id="KW-0812">Transmembrane</keyword>
<sequence>MVSLLSPLSPFYEKSLYSKVFVKVTYWVTSVTFFDYFVYLWQNFKVLRLLLFSSYKMVIVDTKLNVHKYLLLPL</sequence>
<dbReference type="EMBL" id="FQUC01000015">
    <property type="protein sequence ID" value="SHG08804.1"/>
    <property type="molecule type" value="Genomic_DNA"/>
</dbReference>